<feature type="region of interest" description="Disordered" evidence="1">
    <location>
        <begin position="51"/>
        <end position="95"/>
    </location>
</feature>
<evidence type="ECO:0000256" key="1">
    <source>
        <dbReference type="SAM" id="MobiDB-lite"/>
    </source>
</evidence>
<feature type="compositionally biased region" description="Basic and acidic residues" evidence="1">
    <location>
        <begin position="85"/>
        <end position="95"/>
    </location>
</feature>
<reference evidence="2" key="1">
    <citation type="submission" date="2021-05" db="EMBL/GenBank/DDBJ databases">
        <authorList>
            <person name="Alioto T."/>
            <person name="Alioto T."/>
            <person name="Gomez Garrido J."/>
        </authorList>
    </citation>
    <scope>NUCLEOTIDE SEQUENCE</scope>
</reference>
<dbReference type="AlphaFoldDB" id="A0A8D8BBK8"/>
<evidence type="ECO:0000313" key="2">
    <source>
        <dbReference type="EMBL" id="CAG6472442.1"/>
    </source>
</evidence>
<accession>A0A8D8BBK8</accession>
<proteinExistence type="predicted"/>
<dbReference type="EMBL" id="HBUE01070655">
    <property type="protein sequence ID" value="CAG6472442.1"/>
    <property type="molecule type" value="Transcribed_RNA"/>
</dbReference>
<feature type="compositionally biased region" description="Basic and acidic residues" evidence="1">
    <location>
        <begin position="66"/>
        <end position="78"/>
    </location>
</feature>
<organism evidence="2">
    <name type="scientific">Culex pipiens</name>
    <name type="common">House mosquito</name>
    <dbReference type="NCBI Taxonomy" id="7175"/>
    <lineage>
        <taxon>Eukaryota</taxon>
        <taxon>Metazoa</taxon>
        <taxon>Ecdysozoa</taxon>
        <taxon>Arthropoda</taxon>
        <taxon>Hexapoda</taxon>
        <taxon>Insecta</taxon>
        <taxon>Pterygota</taxon>
        <taxon>Neoptera</taxon>
        <taxon>Endopterygota</taxon>
        <taxon>Diptera</taxon>
        <taxon>Nematocera</taxon>
        <taxon>Culicoidea</taxon>
        <taxon>Culicidae</taxon>
        <taxon>Culicinae</taxon>
        <taxon>Culicini</taxon>
        <taxon>Culex</taxon>
        <taxon>Culex</taxon>
    </lineage>
</organism>
<name>A0A8D8BBK8_CULPI</name>
<protein>
    <submittedName>
        <fullName evidence="2">(northern house mosquito) hypothetical protein</fullName>
    </submittedName>
</protein>
<sequence>MVITTFSFFRFSGRTRSQEPRSRAHDRSLVGRSPVRLHRLLPAEGLWAEAGSHHRHGSRGVGLHGDQPDRAAGHDRRQVRGCGPQRRDAVRPKDRTGTVRADWTLGLLPERWVQPARLRSELLEAQGRIVRVEHVPVLQL</sequence>